<dbReference type="Gene3D" id="1.20.1250.20">
    <property type="entry name" value="MFS general substrate transporter like domains"/>
    <property type="match status" value="1"/>
</dbReference>
<evidence type="ECO:0000313" key="10">
    <source>
        <dbReference type="EMBL" id="GAA0353710.1"/>
    </source>
</evidence>
<keyword evidence="11" id="KW-1185">Reference proteome</keyword>
<dbReference type="Pfam" id="PF07690">
    <property type="entry name" value="MFS_1"/>
    <property type="match status" value="2"/>
</dbReference>
<evidence type="ECO:0000313" key="11">
    <source>
        <dbReference type="Proteomes" id="UP001500063"/>
    </source>
</evidence>
<dbReference type="RefSeq" id="WP_344118547.1">
    <property type="nucleotide sequence ID" value="NZ_BAAABW010000017.1"/>
</dbReference>
<feature type="transmembrane region" description="Helical" evidence="8">
    <location>
        <begin position="98"/>
        <end position="117"/>
    </location>
</feature>
<feature type="transmembrane region" description="Helical" evidence="8">
    <location>
        <begin position="418"/>
        <end position="438"/>
    </location>
</feature>
<feature type="transmembrane region" description="Helical" evidence="8">
    <location>
        <begin position="450"/>
        <end position="470"/>
    </location>
</feature>
<evidence type="ECO:0000256" key="6">
    <source>
        <dbReference type="ARBA" id="ARBA00023136"/>
    </source>
</evidence>
<evidence type="ECO:0000256" key="5">
    <source>
        <dbReference type="ARBA" id="ARBA00022989"/>
    </source>
</evidence>
<dbReference type="PANTHER" id="PTHR42718">
    <property type="entry name" value="MAJOR FACILITATOR SUPERFAMILY MULTIDRUG TRANSPORTER MFSC"/>
    <property type="match status" value="1"/>
</dbReference>
<organism evidence="10 11">
    <name type="scientific">Streptomyces blastmyceticus</name>
    <dbReference type="NCBI Taxonomy" id="68180"/>
    <lineage>
        <taxon>Bacteria</taxon>
        <taxon>Bacillati</taxon>
        <taxon>Actinomycetota</taxon>
        <taxon>Actinomycetes</taxon>
        <taxon>Kitasatosporales</taxon>
        <taxon>Streptomycetaceae</taxon>
        <taxon>Streptomyces</taxon>
    </lineage>
</organism>
<evidence type="ECO:0000256" key="1">
    <source>
        <dbReference type="ARBA" id="ARBA00004651"/>
    </source>
</evidence>
<keyword evidence="7" id="KW-0046">Antibiotic resistance</keyword>
<dbReference type="InterPro" id="IPR011701">
    <property type="entry name" value="MFS"/>
</dbReference>
<comment type="caution">
    <text evidence="10">The sequence shown here is derived from an EMBL/GenBank/DDBJ whole genome shotgun (WGS) entry which is preliminary data.</text>
</comment>
<feature type="transmembrane region" description="Helical" evidence="8">
    <location>
        <begin position="65"/>
        <end position="86"/>
    </location>
</feature>
<dbReference type="Gene3D" id="1.20.1720.10">
    <property type="entry name" value="Multidrug resistance protein D"/>
    <property type="match status" value="1"/>
</dbReference>
<feature type="transmembrane region" description="Helical" evidence="8">
    <location>
        <begin position="129"/>
        <end position="149"/>
    </location>
</feature>
<keyword evidence="2" id="KW-0813">Transport</keyword>
<dbReference type="PANTHER" id="PTHR42718:SF46">
    <property type="entry name" value="BLR6921 PROTEIN"/>
    <property type="match status" value="1"/>
</dbReference>
<feature type="transmembrane region" description="Helical" evidence="8">
    <location>
        <begin position="355"/>
        <end position="372"/>
    </location>
</feature>
<feature type="transmembrane region" description="Helical" evidence="8">
    <location>
        <begin position="286"/>
        <end position="311"/>
    </location>
</feature>
<dbReference type="InterPro" id="IPR020846">
    <property type="entry name" value="MFS_dom"/>
</dbReference>
<evidence type="ECO:0000259" key="9">
    <source>
        <dbReference type="PROSITE" id="PS50850"/>
    </source>
</evidence>
<dbReference type="CDD" id="cd17321">
    <property type="entry name" value="MFS_MMR_MDR_like"/>
    <property type="match status" value="1"/>
</dbReference>
<dbReference type="PRINTS" id="PR01036">
    <property type="entry name" value="TCRTETB"/>
</dbReference>
<keyword evidence="4 8" id="KW-0812">Transmembrane</keyword>
<feature type="transmembrane region" description="Helical" evidence="8">
    <location>
        <begin position="323"/>
        <end position="343"/>
    </location>
</feature>
<evidence type="ECO:0000256" key="7">
    <source>
        <dbReference type="ARBA" id="ARBA00023251"/>
    </source>
</evidence>
<feature type="transmembrane region" description="Helical" evidence="8">
    <location>
        <begin position="26"/>
        <end position="45"/>
    </location>
</feature>
<accession>A0ABP3GTM3</accession>
<dbReference type="InterPro" id="IPR036259">
    <property type="entry name" value="MFS_trans_sf"/>
</dbReference>
<gene>
    <name evidence="10" type="ORF">GCM10010319_33590</name>
</gene>
<evidence type="ECO:0000256" key="3">
    <source>
        <dbReference type="ARBA" id="ARBA00022475"/>
    </source>
</evidence>
<evidence type="ECO:0000256" key="2">
    <source>
        <dbReference type="ARBA" id="ARBA00022448"/>
    </source>
</evidence>
<feature type="transmembrane region" description="Helical" evidence="8">
    <location>
        <begin position="186"/>
        <end position="206"/>
    </location>
</feature>
<dbReference type="SUPFAM" id="SSF103473">
    <property type="entry name" value="MFS general substrate transporter"/>
    <property type="match status" value="2"/>
</dbReference>
<reference evidence="11" key="1">
    <citation type="journal article" date="2019" name="Int. J. Syst. Evol. Microbiol.">
        <title>The Global Catalogue of Microorganisms (GCM) 10K type strain sequencing project: providing services to taxonomists for standard genome sequencing and annotation.</title>
        <authorList>
            <consortium name="The Broad Institute Genomics Platform"/>
            <consortium name="The Broad Institute Genome Sequencing Center for Infectious Disease"/>
            <person name="Wu L."/>
            <person name="Ma J."/>
        </authorList>
    </citation>
    <scope>NUCLEOTIDE SEQUENCE [LARGE SCALE GENOMIC DNA]</scope>
    <source>
        <strain evidence="11">JCM 4565</strain>
    </source>
</reference>
<keyword evidence="3" id="KW-1003">Cell membrane</keyword>
<keyword evidence="5 8" id="KW-1133">Transmembrane helix</keyword>
<feature type="transmembrane region" description="Helical" evidence="8">
    <location>
        <begin position="161"/>
        <end position="180"/>
    </location>
</feature>
<comment type="subcellular location">
    <subcellularLocation>
        <location evidence="1">Cell membrane</location>
        <topology evidence="1">Multi-pass membrane protein</topology>
    </subcellularLocation>
</comment>
<evidence type="ECO:0000256" key="4">
    <source>
        <dbReference type="ARBA" id="ARBA00022692"/>
    </source>
</evidence>
<dbReference type="Proteomes" id="UP001500063">
    <property type="component" value="Unassembled WGS sequence"/>
</dbReference>
<dbReference type="PROSITE" id="PS50850">
    <property type="entry name" value="MFS"/>
    <property type="match status" value="1"/>
</dbReference>
<proteinExistence type="predicted"/>
<sequence length="487" mass="50401">MKEQAGGLGERLLRERDRPRWVRESAYSWQLVVLTVCVGAFMGQLDSSIVTITYPSLEREFGAPLATVQWVSLAYLLVTTALMVTVGHMSDLLGRKLVYLYGFGLFTLSSAACSLAPDLAALVCFRVVQALGAAMISANSVALVTVAAPPGKLRSALGIQAAGQALGLAVGPTLGGVLVATVGWRWVFWINVPVGIAAVVMGRLLLPPTGQRATDIRMDLPGMAWLGSGVAALLGGVSVFSGLPVPGWVGAVLVVASSVLWWGFVRRERRAPAPLVSVALMRERRISWGLLGALAGYLVLFGPLVLVPLALVRHTGADEMRVGLLLSPLAVGFALAANTQEAVLPSSWSGRRRSLAGSLLVLGALAGLAFAAPGDLWLVVWLGVLGLGLGLFTPSNNEMVMGAVPKEQAGTGGGMINMTRSLGTSLGVALVTMAYHIGGGHTWDSVLPPLPVLVLAVGAVLMAMSAAAGGRPGPSSDPGRPGAHAPA</sequence>
<feature type="transmembrane region" description="Helical" evidence="8">
    <location>
        <begin position="247"/>
        <end position="265"/>
    </location>
</feature>
<protein>
    <submittedName>
        <fullName evidence="10">MFS transporter</fullName>
    </submittedName>
</protein>
<keyword evidence="6 8" id="KW-0472">Membrane</keyword>
<dbReference type="EMBL" id="BAAABW010000017">
    <property type="protein sequence ID" value="GAA0353710.1"/>
    <property type="molecule type" value="Genomic_DNA"/>
</dbReference>
<name>A0ABP3GTM3_9ACTN</name>
<feature type="transmembrane region" description="Helical" evidence="8">
    <location>
        <begin position="218"/>
        <end position="241"/>
    </location>
</feature>
<evidence type="ECO:0000256" key="8">
    <source>
        <dbReference type="SAM" id="Phobius"/>
    </source>
</evidence>
<feature type="domain" description="Major facilitator superfamily (MFS) profile" evidence="9">
    <location>
        <begin position="32"/>
        <end position="468"/>
    </location>
</feature>